<keyword evidence="1" id="KW-0233">DNA recombination</keyword>
<dbReference type="AlphaFoldDB" id="B7K3C1"/>
<reference evidence="4" key="1">
    <citation type="journal article" date="2011" name="MBio">
        <title>Novel metabolic attributes of the genus Cyanothece, comprising a group of unicellular nitrogen-fixing Cyanobacteria.</title>
        <authorList>
            <person name="Bandyopadhyay A."/>
            <person name="Elvitigala T."/>
            <person name="Welsh E."/>
            <person name="Stockel J."/>
            <person name="Liberton M."/>
            <person name="Min H."/>
            <person name="Sherman L.A."/>
            <person name="Pakrasi H.B."/>
        </authorList>
    </citation>
    <scope>NUCLEOTIDE SEQUENCE [LARGE SCALE GENOMIC DNA]</scope>
    <source>
        <strain evidence="4">PCC 8801</strain>
    </source>
</reference>
<dbReference type="eggNOG" id="ENOG5032NWR">
    <property type="taxonomic scope" value="Bacteria"/>
</dbReference>
<evidence type="ECO:0000313" key="4">
    <source>
        <dbReference type="Proteomes" id="UP000008204"/>
    </source>
</evidence>
<dbReference type="Gene3D" id="1.10.443.10">
    <property type="entry name" value="Intergrase catalytic core"/>
    <property type="match status" value="1"/>
</dbReference>
<keyword evidence="4" id="KW-1185">Reference proteome</keyword>
<accession>B7K3C1</accession>
<sequence>MYQTNLALPEDSPLQEFLATLPLKYRTIVALAYFTSSKIIDILSLKISDIDADKILIVQSDSGFSKLVPINPLLRPYLTIYLDGMGQKSTEFVFANSVGESMDSMSVFEVLKLVARQINFPEVYLFVLS</sequence>
<evidence type="ECO:0000313" key="3">
    <source>
        <dbReference type="EMBL" id="ACK64441.1"/>
    </source>
</evidence>
<protein>
    <recommendedName>
        <fullName evidence="2">Tyr recombinase domain-containing protein</fullName>
    </recommendedName>
</protein>
<organism evidence="3 4">
    <name type="scientific">Rippkaea orientalis (strain PCC 8801 / RF-1)</name>
    <name type="common">Cyanothece sp. (strain PCC 8801)</name>
    <dbReference type="NCBI Taxonomy" id="41431"/>
    <lineage>
        <taxon>Bacteria</taxon>
        <taxon>Bacillati</taxon>
        <taxon>Cyanobacteriota</taxon>
        <taxon>Cyanophyceae</taxon>
        <taxon>Oscillatoriophycideae</taxon>
        <taxon>Chroococcales</taxon>
        <taxon>Aphanothecaceae</taxon>
        <taxon>Rippkaea</taxon>
        <taxon>Rippkaea orientalis</taxon>
    </lineage>
</organism>
<dbReference type="GO" id="GO:0006310">
    <property type="term" value="P:DNA recombination"/>
    <property type="evidence" value="ECO:0007669"/>
    <property type="project" value="UniProtKB-KW"/>
</dbReference>
<dbReference type="Proteomes" id="UP000008204">
    <property type="component" value="Chromosome"/>
</dbReference>
<dbReference type="KEGG" id="cyp:PCC8801_0343"/>
<dbReference type="STRING" id="41431.PCC8801_0343"/>
<dbReference type="SUPFAM" id="SSF56349">
    <property type="entry name" value="DNA breaking-rejoining enzymes"/>
    <property type="match status" value="1"/>
</dbReference>
<dbReference type="OrthoDB" id="427630at2"/>
<evidence type="ECO:0000259" key="2">
    <source>
        <dbReference type="PROSITE" id="PS51898"/>
    </source>
</evidence>
<dbReference type="GO" id="GO:0003677">
    <property type="term" value="F:DNA binding"/>
    <property type="evidence" value="ECO:0007669"/>
    <property type="project" value="InterPro"/>
</dbReference>
<dbReference type="EMBL" id="CP001287">
    <property type="protein sequence ID" value="ACK64441.1"/>
    <property type="molecule type" value="Genomic_DNA"/>
</dbReference>
<evidence type="ECO:0000256" key="1">
    <source>
        <dbReference type="ARBA" id="ARBA00023172"/>
    </source>
</evidence>
<dbReference type="HOGENOM" id="CLU_139650_0_0_3"/>
<proteinExistence type="predicted"/>
<gene>
    <name evidence="3" type="ordered locus">PCC8801_0343</name>
</gene>
<name>B7K3C1_RIPO1</name>
<dbReference type="RefSeq" id="WP_012593718.1">
    <property type="nucleotide sequence ID" value="NC_011726.1"/>
</dbReference>
<dbReference type="InterPro" id="IPR013762">
    <property type="entry name" value="Integrase-like_cat_sf"/>
</dbReference>
<feature type="domain" description="Tyr recombinase" evidence="2">
    <location>
        <begin position="1"/>
        <end position="129"/>
    </location>
</feature>
<dbReference type="PROSITE" id="PS51898">
    <property type="entry name" value="TYR_RECOMBINASE"/>
    <property type="match status" value="1"/>
</dbReference>
<dbReference type="InterPro" id="IPR011010">
    <property type="entry name" value="DNA_brk_join_enz"/>
</dbReference>
<dbReference type="Pfam" id="PF00589">
    <property type="entry name" value="Phage_integrase"/>
    <property type="match status" value="1"/>
</dbReference>
<dbReference type="GO" id="GO:0015074">
    <property type="term" value="P:DNA integration"/>
    <property type="evidence" value="ECO:0007669"/>
    <property type="project" value="InterPro"/>
</dbReference>
<dbReference type="InterPro" id="IPR002104">
    <property type="entry name" value="Integrase_catalytic"/>
</dbReference>